<dbReference type="InterPro" id="IPR032675">
    <property type="entry name" value="LRR_dom_sf"/>
</dbReference>
<keyword evidence="1" id="KW-0433">Leucine-rich repeat</keyword>
<dbReference type="SMART" id="SM00369">
    <property type="entry name" value="LRR_TYP"/>
    <property type="match status" value="4"/>
</dbReference>
<dbReference type="Pfam" id="PF00560">
    <property type="entry name" value="LRR_1"/>
    <property type="match status" value="1"/>
</dbReference>
<dbReference type="InterPro" id="IPR017441">
    <property type="entry name" value="Protein_kinase_ATP_BS"/>
</dbReference>
<organism evidence="5 6">
    <name type="scientific">Luteolibacter arcticus</name>
    <dbReference type="NCBI Taxonomy" id="1581411"/>
    <lineage>
        <taxon>Bacteria</taxon>
        <taxon>Pseudomonadati</taxon>
        <taxon>Verrucomicrobiota</taxon>
        <taxon>Verrucomicrobiia</taxon>
        <taxon>Verrucomicrobiales</taxon>
        <taxon>Verrucomicrobiaceae</taxon>
        <taxon>Luteolibacter</taxon>
    </lineage>
</organism>
<dbReference type="GO" id="GO:0016301">
    <property type="term" value="F:kinase activity"/>
    <property type="evidence" value="ECO:0007669"/>
    <property type="project" value="UniProtKB-KW"/>
</dbReference>
<dbReference type="PROSITE" id="PS00107">
    <property type="entry name" value="PROTEIN_KINASE_ATP"/>
    <property type="match status" value="1"/>
</dbReference>
<evidence type="ECO:0000256" key="3">
    <source>
        <dbReference type="PROSITE-ProRule" id="PRU10141"/>
    </source>
</evidence>
<dbReference type="SMART" id="SM00364">
    <property type="entry name" value="LRR_BAC"/>
    <property type="match status" value="3"/>
</dbReference>
<dbReference type="RefSeq" id="WP_264489045.1">
    <property type="nucleotide sequence ID" value="NZ_JAPDDT010000010.1"/>
</dbReference>
<dbReference type="SMART" id="SM00220">
    <property type="entry name" value="S_TKc"/>
    <property type="match status" value="1"/>
</dbReference>
<dbReference type="Pfam" id="PF13855">
    <property type="entry name" value="LRR_8"/>
    <property type="match status" value="1"/>
</dbReference>
<dbReference type="InterPro" id="IPR011009">
    <property type="entry name" value="Kinase-like_dom_sf"/>
</dbReference>
<dbReference type="Gene3D" id="3.80.10.10">
    <property type="entry name" value="Ribonuclease Inhibitor"/>
    <property type="match status" value="2"/>
</dbReference>
<reference evidence="5 6" key="1">
    <citation type="submission" date="2022-10" db="EMBL/GenBank/DDBJ databases">
        <title>Luteolibacter arcticus strain CCTCC AB 2014275, whole genome shotgun sequencing project.</title>
        <authorList>
            <person name="Zhao G."/>
            <person name="Shen L."/>
        </authorList>
    </citation>
    <scope>NUCLEOTIDE SEQUENCE [LARGE SCALE GENOMIC DNA]</scope>
    <source>
        <strain evidence="5 6">CCTCC AB 2014275</strain>
    </source>
</reference>
<evidence type="ECO:0000256" key="2">
    <source>
        <dbReference type="ARBA" id="ARBA00022737"/>
    </source>
</evidence>
<feature type="binding site" evidence="3">
    <location>
        <position position="230"/>
    </location>
    <ligand>
        <name>ATP</name>
        <dbReference type="ChEBI" id="CHEBI:30616"/>
    </ligand>
</feature>
<dbReference type="Proteomes" id="UP001320876">
    <property type="component" value="Unassembled WGS sequence"/>
</dbReference>
<dbReference type="InterPro" id="IPR003591">
    <property type="entry name" value="Leu-rich_rpt_typical-subtyp"/>
</dbReference>
<proteinExistence type="predicted"/>
<dbReference type="PANTHER" id="PTHR48051">
    <property type="match status" value="1"/>
</dbReference>
<dbReference type="Gene3D" id="1.10.510.10">
    <property type="entry name" value="Transferase(Phosphotransferase) domain 1"/>
    <property type="match status" value="1"/>
</dbReference>
<evidence type="ECO:0000259" key="4">
    <source>
        <dbReference type="PROSITE" id="PS50011"/>
    </source>
</evidence>
<keyword evidence="2" id="KW-0677">Repeat</keyword>
<dbReference type="InterPro" id="IPR001611">
    <property type="entry name" value="Leu-rich_rpt"/>
</dbReference>
<dbReference type="InterPro" id="IPR000719">
    <property type="entry name" value="Prot_kinase_dom"/>
</dbReference>
<dbReference type="SUPFAM" id="SSF56112">
    <property type="entry name" value="Protein kinase-like (PK-like)"/>
    <property type="match status" value="1"/>
</dbReference>
<dbReference type="PROSITE" id="PS50011">
    <property type="entry name" value="PROTEIN_KINASE_DOM"/>
    <property type="match status" value="1"/>
</dbReference>
<sequence length="421" mass="45851">MSADTLTLLRAGKLDGTRRLDLSCGLTDFPREIFDLAESLEILNLTGNRLSDLPADLPRLKKLRILFCSENDFHHLPPVLAECAGLSMLGFKSNRIERVEALPPSLRWLILTDNRIAAIPPSIGNCQPLQKLMLSGNRLESLPDEMAACTNLELVRLAANRFRSLPDWLFRMPKLAWLAFAGNPFVEEPTAAAAEIAWADLALEEKLGEGASGVIHRAVQLSSGRPVAVKIFKGAMTSDGLPASEMAAYLAAGGHSNAIPILGKIGGHPDQAQGLVMEWIDLDFTSLAGPPSLESCTRDVYPMEASYPLPVVIRIARGMASVAMMLHSKGIMHGDFYAHNVLRNAEGSCLLGDFGAASFHSGLPGLEQIEVRAFGCLLQELLDRCESDCGGLRELQQRCLLEDVRARPSFVTILRELDDFA</sequence>
<evidence type="ECO:0000256" key="1">
    <source>
        <dbReference type="ARBA" id="ARBA00022614"/>
    </source>
</evidence>
<keyword evidence="5" id="KW-0808">Transferase</keyword>
<dbReference type="PANTHER" id="PTHR48051:SF1">
    <property type="entry name" value="RAS SUPPRESSOR PROTEIN 1"/>
    <property type="match status" value="1"/>
</dbReference>
<comment type="caution">
    <text evidence="5">The sequence shown here is derived from an EMBL/GenBank/DDBJ whole genome shotgun (WGS) entry which is preliminary data.</text>
</comment>
<accession>A0ABT3GN43</accession>
<dbReference type="PROSITE" id="PS51450">
    <property type="entry name" value="LRR"/>
    <property type="match status" value="2"/>
</dbReference>
<feature type="domain" description="Protein kinase" evidence="4">
    <location>
        <begin position="201"/>
        <end position="421"/>
    </location>
</feature>
<keyword evidence="6" id="KW-1185">Reference proteome</keyword>
<name>A0ABT3GN43_9BACT</name>
<evidence type="ECO:0000313" key="6">
    <source>
        <dbReference type="Proteomes" id="UP001320876"/>
    </source>
</evidence>
<keyword evidence="3" id="KW-0067">ATP-binding</keyword>
<dbReference type="Pfam" id="PF00069">
    <property type="entry name" value="Pkinase"/>
    <property type="match status" value="1"/>
</dbReference>
<keyword evidence="3" id="KW-0547">Nucleotide-binding</keyword>
<protein>
    <submittedName>
        <fullName evidence="5">Leucine-rich repeat-containing serine/threonine-protein kinase</fullName>
    </submittedName>
</protein>
<evidence type="ECO:0000313" key="5">
    <source>
        <dbReference type="EMBL" id="MCW1924938.1"/>
    </source>
</evidence>
<dbReference type="InterPro" id="IPR050216">
    <property type="entry name" value="LRR_domain-containing"/>
</dbReference>
<keyword evidence="5" id="KW-0418">Kinase</keyword>
<dbReference type="EMBL" id="JAPDDT010000010">
    <property type="protein sequence ID" value="MCW1924938.1"/>
    <property type="molecule type" value="Genomic_DNA"/>
</dbReference>
<gene>
    <name evidence="5" type="ORF">OKA05_20415</name>
</gene>
<dbReference type="SUPFAM" id="SSF52058">
    <property type="entry name" value="L domain-like"/>
    <property type="match status" value="1"/>
</dbReference>